<gene>
    <name evidence="2" type="ORF">C0W93_00010</name>
</gene>
<keyword evidence="1" id="KW-0175">Coiled coil</keyword>
<sequence>MNYNGMIKLSMICVSLFMISGCTYHKAMNEQERRQAIIEANLSQENQIAAKQEIEKVKLEKEVASLESEILSIDKEIAKIKARTEKIRLENKKKAQKDYLNQLAILEKTKISLQNDISEKQEILSTL</sequence>
<proteinExistence type="predicted"/>
<evidence type="ECO:0000313" key="3">
    <source>
        <dbReference type="Proteomes" id="UP000240530"/>
    </source>
</evidence>
<dbReference type="EMBL" id="PYNS01000001">
    <property type="protein sequence ID" value="PSV13368.1"/>
    <property type="molecule type" value="Genomic_DNA"/>
</dbReference>
<evidence type="ECO:0000256" key="1">
    <source>
        <dbReference type="SAM" id="Coils"/>
    </source>
</evidence>
<name>A0A2T3KZ21_PHOLD</name>
<dbReference type="RefSeq" id="WP_060989401.1">
    <property type="nucleotide sequence ID" value="NZ_CP131590.1"/>
</dbReference>
<protein>
    <submittedName>
        <fullName evidence="2">Uncharacterized protein</fullName>
    </submittedName>
</protein>
<comment type="caution">
    <text evidence="2">The sequence shown here is derived from an EMBL/GenBank/DDBJ whole genome shotgun (WGS) entry which is preliminary data.</text>
</comment>
<accession>A0A2T3KZ21</accession>
<organism evidence="2 3">
    <name type="scientific">Photobacterium leiognathi subsp. mandapamensis</name>
    <name type="common">Photobacterium mandapamensis</name>
    <dbReference type="NCBI Taxonomy" id="48408"/>
    <lineage>
        <taxon>Bacteria</taxon>
        <taxon>Pseudomonadati</taxon>
        <taxon>Pseudomonadota</taxon>
        <taxon>Gammaproteobacteria</taxon>
        <taxon>Vibrionales</taxon>
        <taxon>Vibrionaceae</taxon>
        <taxon>Photobacterium</taxon>
    </lineage>
</organism>
<dbReference type="AlphaFoldDB" id="A0A2T3KZ21"/>
<dbReference type="Proteomes" id="UP000240530">
    <property type="component" value="Unassembled WGS sequence"/>
</dbReference>
<feature type="coiled-coil region" evidence="1">
    <location>
        <begin position="42"/>
        <end position="109"/>
    </location>
</feature>
<evidence type="ECO:0000313" key="2">
    <source>
        <dbReference type="EMBL" id="PSV13368.1"/>
    </source>
</evidence>
<reference evidence="2 3" key="1">
    <citation type="submission" date="2018-03" db="EMBL/GenBank/DDBJ databases">
        <title>Whole genome sequencing of Histamine producing bacteria.</title>
        <authorList>
            <person name="Butler K."/>
        </authorList>
    </citation>
    <scope>NUCLEOTIDE SEQUENCE [LARGE SCALE GENOMIC DNA]</scope>
    <source>
        <strain evidence="2 3">Res.4.1</strain>
    </source>
</reference>